<dbReference type="CDD" id="cd00637">
    <property type="entry name" value="7tm_classA_rhodopsin-like"/>
    <property type="match status" value="1"/>
</dbReference>
<evidence type="ECO:0000256" key="6">
    <source>
        <dbReference type="ARBA" id="ARBA00023136"/>
    </source>
</evidence>
<gene>
    <name evidence="12" type="primary">LOC106163791</name>
</gene>
<keyword evidence="4 9" id="KW-1133">Transmembrane helix</keyword>
<name>A0A1S3IFB9_LINAN</name>
<organism evidence="11 12">
    <name type="scientific">Lingula anatina</name>
    <name type="common">Brachiopod</name>
    <name type="synonym">Lingula unguis</name>
    <dbReference type="NCBI Taxonomy" id="7574"/>
    <lineage>
        <taxon>Eukaryota</taxon>
        <taxon>Metazoa</taxon>
        <taxon>Spiralia</taxon>
        <taxon>Lophotrochozoa</taxon>
        <taxon>Brachiopoda</taxon>
        <taxon>Linguliformea</taxon>
        <taxon>Lingulata</taxon>
        <taxon>Lingulida</taxon>
        <taxon>Linguloidea</taxon>
        <taxon>Lingulidae</taxon>
        <taxon>Lingula</taxon>
    </lineage>
</organism>
<evidence type="ECO:0000256" key="7">
    <source>
        <dbReference type="ARBA" id="ARBA00023170"/>
    </source>
</evidence>
<evidence type="ECO:0000256" key="8">
    <source>
        <dbReference type="ARBA" id="ARBA00023224"/>
    </source>
</evidence>
<evidence type="ECO:0000256" key="1">
    <source>
        <dbReference type="ARBA" id="ARBA00004651"/>
    </source>
</evidence>
<dbReference type="Pfam" id="PF00001">
    <property type="entry name" value="7tm_1"/>
    <property type="match status" value="1"/>
</dbReference>
<feature type="transmembrane region" description="Helical" evidence="9">
    <location>
        <begin position="112"/>
        <end position="136"/>
    </location>
</feature>
<dbReference type="Gene3D" id="1.20.1070.10">
    <property type="entry name" value="Rhodopsin 7-helix transmembrane proteins"/>
    <property type="match status" value="1"/>
</dbReference>
<keyword evidence="6 9" id="KW-0472">Membrane</keyword>
<keyword evidence="8" id="KW-0807">Transducer</keyword>
<keyword evidence="11" id="KW-1185">Reference proteome</keyword>
<keyword evidence="7" id="KW-0675">Receptor</keyword>
<feature type="transmembrane region" description="Helical" evidence="9">
    <location>
        <begin position="306"/>
        <end position="325"/>
    </location>
</feature>
<dbReference type="SUPFAM" id="SSF81321">
    <property type="entry name" value="Family A G protein-coupled receptor-like"/>
    <property type="match status" value="1"/>
</dbReference>
<dbReference type="PROSITE" id="PS50262">
    <property type="entry name" value="G_PROTEIN_RECEP_F1_2"/>
    <property type="match status" value="1"/>
</dbReference>
<dbReference type="InterPro" id="IPR050569">
    <property type="entry name" value="TAAR"/>
</dbReference>
<dbReference type="PANTHER" id="PTHR24249:SF372">
    <property type="entry name" value="G-PROTEIN COUPLED RECEPTORS FAMILY 1 PROFILE DOMAIN-CONTAINING PROTEIN"/>
    <property type="match status" value="1"/>
</dbReference>
<dbReference type="KEGG" id="lak:106163791"/>
<dbReference type="PANTHER" id="PTHR24249">
    <property type="entry name" value="HISTAMINE RECEPTOR-RELATED G-PROTEIN COUPLED RECEPTOR"/>
    <property type="match status" value="1"/>
</dbReference>
<feature type="transmembrane region" description="Helical" evidence="9">
    <location>
        <begin position="157"/>
        <end position="178"/>
    </location>
</feature>
<feature type="domain" description="G-protein coupled receptors family 1 profile" evidence="10">
    <location>
        <begin position="49"/>
        <end position="357"/>
    </location>
</feature>
<evidence type="ECO:0000313" key="11">
    <source>
        <dbReference type="Proteomes" id="UP000085678"/>
    </source>
</evidence>
<evidence type="ECO:0000256" key="5">
    <source>
        <dbReference type="ARBA" id="ARBA00023040"/>
    </source>
</evidence>
<keyword evidence="3 9" id="KW-0812">Transmembrane</keyword>
<dbReference type="AlphaFoldDB" id="A0A1S3IFB9"/>
<reference evidence="12" key="1">
    <citation type="submission" date="2025-08" db="UniProtKB">
        <authorList>
            <consortium name="RefSeq"/>
        </authorList>
    </citation>
    <scope>IDENTIFICATION</scope>
    <source>
        <tissue evidence="12">Gonads</tissue>
    </source>
</reference>
<feature type="transmembrane region" description="Helical" evidence="9">
    <location>
        <begin position="198"/>
        <end position="221"/>
    </location>
</feature>
<evidence type="ECO:0000256" key="9">
    <source>
        <dbReference type="SAM" id="Phobius"/>
    </source>
</evidence>
<dbReference type="OrthoDB" id="6287421at2759"/>
<evidence type="ECO:0000313" key="12">
    <source>
        <dbReference type="RefSeq" id="XP_013396927.1"/>
    </source>
</evidence>
<dbReference type="InterPro" id="IPR000276">
    <property type="entry name" value="GPCR_Rhodpsn"/>
</dbReference>
<evidence type="ECO:0000259" key="10">
    <source>
        <dbReference type="PROSITE" id="PS50262"/>
    </source>
</evidence>
<dbReference type="PRINTS" id="PR00237">
    <property type="entry name" value="GPCRRHODOPSN"/>
</dbReference>
<dbReference type="Proteomes" id="UP000085678">
    <property type="component" value="Unplaced"/>
</dbReference>
<feature type="transmembrane region" description="Helical" evidence="9">
    <location>
        <begin position="32"/>
        <end position="58"/>
    </location>
</feature>
<dbReference type="GO" id="GO:0005886">
    <property type="term" value="C:plasma membrane"/>
    <property type="evidence" value="ECO:0007669"/>
    <property type="project" value="UniProtKB-SubCell"/>
</dbReference>
<dbReference type="InParanoid" id="A0A1S3IFB9"/>
<comment type="subcellular location">
    <subcellularLocation>
        <location evidence="1">Cell membrane</location>
        <topology evidence="1">Multi-pass membrane protein</topology>
    </subcellularLocation>
</comment>
<keyword evidence="2" id="KW-1003">Cell membrane</keyword>
<dbReference type="GO" id="GO:0004930">
    <property type="term" value="F:G protein-coupled receptor activity"/>
    <property type="evidence" value="ECO:0007669"/>
    <property type="project" value="UniProtKB-KW"/>
</dbReference>
<dbReference type="RefSeq" id="XP_013396927.1">
    <property type="nucleotide sequence ID" value="XM_013541473.1"/>
</dbReference>
<protein>
    <submittedName>
        <fullName evidence="12">Octopamine receptor beta-2R-like</fullName>
    </submittedName>
</protein>
<dbReference type="GeneID" id="106163791"/>
<dbReference type="InterPro" id="IPR017452">
    <property type="entry name" value="GPCR_Rhodpsn_7TM"/>
</dbReference>
<accession>A0A1S3IFB9</accession>
<evidence type="ECO:0000256" key="4">
    <source>
        <dbReference type="ARBA" id="ARBA00022989"/>
    </source>
</evidence>
<sequence>MDNSTYNATESHVNDIRTDTTDWYMALPQSAVIAFATVEFSIAIWTILSNSTVIITFIKTKPQNVTNTDVLIFSLALTDIFCGLVAIPYGIVMKHLTRLVPGLRRAVLFSKYACLGQVSTMVFMHGLSLLHTPVIAAERCVVLCSSRKFSARLTRRLTNGIAVGCWVYAAILGVLPVFWVSRWVPGSQCRADNVYHDFMTYVLLPHIPISFITSCVLYLVIIASVTRQRRKIAVWSAQMTEMTTESTAETALPKVDISSRPTRASGRVWSLNKSKDLKDTSRSPGFRGLTKHQWESQVRLAKMTGTIMFVFMMSWLPYTAVYIATKNLGRSSTCLEVLRVVAVEMSELNSGINPIVYAFMSKRFRDACKRTIKCLG</sequence>
<proteinExistence type="predicted"/>
<evidence type="ECO:0000256" key="3">
    <source>
        <dbReference type="ARBA" id="ARBA00022692"/>
    </source>
</evidence>
<evidence type="ECO:0000256" key="2">
    <source>
        <dbReference type="ARBA" id="ARBA00022475"/>
    </source>
</evidence>
<keyword evidence="5" id="KW-0297">G-protein coupled receptor</keyword>
<dbReference type="STRING" id="7574.A0A1S3IFB9"/>
<feature type="transmembrane region" description="Helical" evidence="9">
    <location>
        <begin position="70"/>
        <end position="92"/>
    </location>
</feature>